<evidence type="ECO:0000256" key="1">
    <source>
        <dbReference type="ARBA" id="ARBA00004613"/>
    </source>
</evidence>
<organism evidence="4 5">
    <name type="scientific">Dreissena polymorpha</name>
    <name type="common">Zebra mussel</name>
    <name type="synonym">Mytilus polymorpha</name>
    <dbReference type="NCBI Taxonomy" id="45954"/>
    <lineage>
        <taxon>Eukaryota</taxon>
        <taxon>Metazoa</taxon>
        <taxon>Spiralia</taxon>
        <taxon>Lophotrochozoa</taxon>
        <taxon>Mollusca</taxon>
        <taxon>Bivalvia</taxon>
        <taxon>Autobranchia</taxon>
        <taxon>Heteroconchia</taxon>
        <taxon>Euheterodonta</taxon>
        <taxon>Imparidentia</taxon>
        <taxon>Neoheterodontei</taxon>
        <taxon>Myida</taxon>
        <taxon>Dreissenoidea</taxon>
        <taxon>Dreissenidae</taxon>
        <taxon>Dreissena</taxon>
    </lineage>
</organism>
<dbReference type="GO" id="GO:0005581">
    <property type="term" value="C:collagen trimer"/>
    <property type="evidence" value="ECO:0007669"/>
    <property type="project" value="UniProtKB-KW"/>
</dbReference>
<dbReference type="InterPro" id="IPR008983">
    <property type="entry name" value="Tumour_necrosis_fac-like_dom"/>
</dbReference>
<dbReference type="PROSITE" id="PS50871">
    <property type="entry name" value="C1Q"/>
    <property type="match status" value="1"/>
</dbReference>
<dbReference type="Proteomes" id="UP000828390">
    <property type="component" value="Unassembled WGS sequence"/>
</dbReference>
<dbReference type="InterPro" id="IPR001073">
    <property type="entry name" value="C1q_dom"/>
</dbReference>
<reference evidence="4" key="1">
    <citation type="journal article" date="2019" name="bioRxiv">
        <title>The Genome of the Zebra Mussel, Dreissena polymorpha: A Resource for Invasive Species Research.</title>
        <authorList>
            <person name="McCartney M.A."/>
            <person name="Auch B."/>
            <person name="Kono T."/>
            <person name="Mallez S."/>
            <person name="Zhang Y."/>
            <person name="Obille A."/>
            <person name="Becker A."/>
            <person name="Abrahante J.E."/>
            <person name="Garbe J."/>
            <person name="Badalamenti J.P."/>
            <person name="Herman A."/>
            <person name="Mangelson H."/>
            <person name="Liachko I."/>
            <person name="Sullivan S."/>
            <person name="Sone E.D."/>
            <person name="Koren S."/>
            <person name="Silverstein K.A.T."/>
            <person name="Beckman K.B."/>
            <person name="Gohl D.M."/>
        </authorList>
    </citation>
    <scope>NUCLEOTIDE SEQUENCE</scope>
    <source>
        <strain evidence="4">Duluth1</strain>
        <tissue evidence="4">Whole animal</tissue>
    </source>
</reference>
<gene>
    <name evidence="4" type="ORF">DPMN_144285</name>
</gene>
<dbReference type="Pfam" id="PF00386">
    <property type="entry name" value="C1q"/>
    <property type="match status" value="1"/>
</dbReference>
<evidence type="ECO:0000313" key="5">
    <source>
        <dbReference type="Proteomes" id="UP000828390"/>
    </source>
</evidence>
<keyword evidence="2" id="KW-0964">Secreted</keyword>
<dbReference type="EMBL" id="JAIWYP010000006">
    <property type="protein sequence ID" value="KAH3815754.1"/>
    <property type="molecule type" value="Genomic_DNA"/>
</dbReference>
<feature type="domain" description="C1q" evidence="3">
    <location>
        <begin position="1"/>
        <end position="131"/>
    </location>
</feature>
<name>A0A9D4GEL6_DREPO</name>
<dbReference type="AlphaFoldDB" id="A0A9D4GEL6"/>
<accession>A0A9D4GEL6</accession>
<evidence type="ECO:0000313" key="4">
    <source>
        <dbReference type="EMBL" id="KAH3815754.1"/>
    </source>
</evidence>
<dbReference type="InterPro" id="IPR050392">
    <property type="entry name" value="Collagen/C1q_domain"/>
</dbReference>
<protein>
    <recommendedName>
        <fullName evidence="3">C1q domain-containing protein</fullName>
    </recommendedName>
</protein>
<proteinExistence type="predicted"/>
<comment type="caution">
    <text evidence="4">The sequence shown here is derived from an EMBL/GenBank/DDBJ whole genome shotgun (WGS) entry which is preliminary data.</text>
</comment>
<evidence type="ECO:0000259" key="3">
    <source>
        <dbReference type="PROSITE" id="PS50871"/>
    </source>
</evidence>
<dbReference type="PANTHER" id="PTHR15427">
    <property type="entry name" value="EMILIN ELASTIN MICROFIBRIL INTERFACE-LOCATED PROTEIN ELASTIN MICROFIBRIL INTERFACER"/>
    <property type="match status" value="1"/>
</dbReference>
<dbReference type="PRINTS" id="PR00007">
    <property type="entry name" value="COMPLEMNTC1Q"/>
</dbReference>
<comment type="subcellular location">
    <subcellularLocation>
        <location evidence="1">Secreted</location>
    </subcellularLocation>
</comment>
<keyword evidence="5" id="KW-1185">Reference proteome</keyword>
<sequence>MFHARHLDGHHSYTANQDMVFKTVLTNEGGGYDSNTGRFTASVAGVFMFTVQYCSYTSKWAFPEIVHEGRPLQRSGHFETAEAVCASMQAFAKVAIRDKVWVRACSAYSTSDIYSEEIRRWNSFAGLLIRV</sequence>
<reference evidence="4" key="2">
    <citation type="submission" date="2020-11" db="EMBL/GenBank/DDBJ databases">
        <authorList>
            <person name="McCartney M.A."/>
            <person name="Auch B."/>
            <person name="Kono T."/>
            <person name="Mallez S."/>
            <person name="Becker A."/>
            <person name="Gohl D.M."/>
            <person name="Silverstein K.A.T."/>
            <person name="Koren S."/>
            <person name="Bechman K.B."/>
            <person name="Herman A."/>
            <person name="Abrahante J.E."/>
            <person name="Garbe J."/>
        </authorList>
    </citation>
    <scope>NUCLEOTIDE SEQUENCE</scope>
    <source>
        <strain evidence="4">Duluth1</strain>
        <tissue evidence="4">Whole animal</tissue>
    </source>
</reference>
<dbReference type="SUPFAM" id="SSF49842">
    <property type="entry name" value="TNF-like"/>
    <property type="match status" value="1"/>
</dbReference>
<dbReference type="PANTHER" id="PTHR15427:SF33">
    <property type="entry name" value="COLLAGEN IV NC1 DOMAIN-CONTAINING PROTEIN"/>
    <property type="match status" value="1"/>
</dbReference>
<dbReference type="Gene3D" id="2.60.120.40">
    <property type="match status" value="1"/>
</dbReference>
<evidence type="ECO:0000256" key="2">
    <source>
        <dbReference type="ARBA" id="ARBA00022525"/>
    </source>
</evidence>